<keyword evidence="2" id="KW-1133">Transmembrane helix</keyword>
<protein>
    <submittedName>
        <fullName evidence="3">Pentapeptide repeat-containing protein</fullName>
    </submittedName>
</protein>
<keyword evidence="2" id="KW-0812">Transmembrane</keyword>
<reference evidence="3 4" key="1">
    <citation type="submission" date="2020-06" db="EMBL/GenBank/DDBJ databases">
        <title>Taxonomy, biology and ecology of Rhodococcus bacteria occurring in California pistachio and other woody hosts as revealed by genome sequence analyses.</title>
        <authorList>
            <person name="Gai Y."/>
            <person name="Riely B."/>
        </authorList>
    </citation>
    <scope>NUCLEOTIDE SEQUENCE [LARGE SCALE GENOMIC DNA]</scope>
    <source>
        <strain evidence="3 4">BP-281</strain>
    </source>
</reference>
<dbReference type="Proteomes" id="UP000825228">
    <property type="component" value="Unassembled WGS sequence"/>
</dbReference>
<sequence>MNSGDAPVDEPKPEHLWRWVIAGTIATTVIGAALFYLFAWQQGGHVWNWSLRETTGQQIFDSARTTVALVGVIGLGGAALLAYRRQRTTERSTALSSQAVTLSRQQFTHDEVRILRERYTSAAEQLGSDSFAIRLAGVYAFASLADDWAEAGNTSERQVCIDVLCAYLRTPTGGGRDLASATDADSGTSAGLNAQEEQVRSTIVRVIADHTRDARRVGARTAQVLKAPWKNCDFDLRGARLTNIDWSHCQFLGALDLSGAHFISGADFSSCVFERVSFVDARFGSEQEGSPTTVRFQDCLFTEADFEWARFFVSVDFARATNRGTLRFDLASFRGLRTNFHEMTFETGSGTTFNAADFAGAVRFTSGTFEGAVELSLASFAEVSTLSFRTPKSWDVPPTLPWSEDGEVPSFMDSGWPPPIPAETDGAAKSDARDAAARGATEPKTDN</sequence>
<organism evidence="3 4">
    <name type="scientific">Rhodococcoides corynebacterioides</name>
    <dbReference type="NCBI Taxonomy" id="53972"/>
    <lineage>
        <taxon>Bacteria</taxon>
        <taxon>Bacillati</taxon>
        <taxon>Actinomycetota</taxon>
        <taxon>Actinomycetes</taxon>
        <taxon>Mycobacteriales</taxon>
        <taxon>Nocardiaceae</taxon>
        <taxon>Rhodococcoides</taxon>
    </lineage>
</organism>
<proteinExistence type="predicted"/>
<evidence type="ECO:0000313" key="4">
    <source>
        <dbReference type="Proteomes" id="UP000825228"/>
    </source>
</evidence>
<evidence type="ECO:0000313" key="3">
    <source>
        <dbReference type="EMBL" id="MBY6366939.1"/>
    </source>
</evidence>
<comment type="caution">
    <text evidence="3">The sequence shown here is derived from an EMBL/GenBank/DDBJ whole genome shotgun (WGS) entry which is preliminary data.</text>
</comment>
<feature type="transmembrane region" description="Helical" evidence="2">
    <location>
        <begin position="59"/>
        <end position="83"/>
    </location>
</feature>
<dbReference type="Gene3D" id="2.160.20.80">
    <property type="entry name" value="E3 ubiquitin-protein ligase SopA"/>
    <property type="match status" value="1"/>
</dbReference>
<feature type="transmembrane region" description="Helical" evidence="2">
    <location>
        <begin position="16"/>
        <end position="39"/>
    </location>
</feature>
<feature type="compositionally biased region" description="Basic and acidic residues" evidence="1">
    <location>
        <begin position="426"/>
        <end position="447"/>
    </location>
</feature>
<keyword evidence="2" id="KW-0472">Membrane</keyword>
<name>A0ABS7P5N1_9NOCA</name>
<feature type="region of interest" description="Disordered" evidence="1">
    <location>
        <begin position="177"/>
        <end position="196"/>
    </location>
</feature>
<feature type="region of interest" description="Disordered" evidence="1">
    <location>
        <begin position="397"/>
        <end position="447"/>
    </location>
</feature>
<gene>
    <name evidence="3" type="ORF">HQ603_09245</name>
</gene>
<dbReference type="EMBL" id="JABUBU010000005">
    <property type="protein sequence ID" value="MBY6366939.1"/>
    <property type="molecule type" value="Genomic_DNA"/>
</dbReference>
<feature type="compositionally biased region" description="Low complexity" evidence="1">
    <location>
        <begin position="179"/>
        <end position="191"/>
    </location>
</feature>
<dbReference type="InterPro" id="IPR001646">
    <property type="entry name" value="5peptide_repeat"/>
</dbReference>
<evidence type="ECO:0000256" key="1">
    <source>
        <dbReference type="SAM" id="MobiDB-lite"/>
    </source>
</evidence>
<accession>A0ABS7P5N1</accession>
<dbReference type="SUPFAM" id="SSF141571">
    <property type="entry name" value="Pentapeptide repeat-like"/>
    <property type="match status" value="1"/>
</dbReference>
<evidence type="ECO:0000256" key="2">
    <source>
        <dbReference type="SAM" id="Phobius"/>
    </source>
</evidence>
<dbReference type="Pfam" id="PF13576">
    <property type="entry name" value="Pentapeptide_3"/>
    <property type="match status" value="1"/>
</dbReference>
<dbReference type="RefSeq" id="WP_222684255.1">
    <property type="nucleotide sequence ID" value="NZ_JABUBT010000011.1"/>
</dbReference>
<keyword evidence="4" id="KW-1185">Reference proteome</keyword>